<reference evidence="3 4" key="1">
    <citation type="journal article" date="1996" name="Mol. Microbiol.">
        <title>A set of ordered cosmids and a detailed genetic and physical map for the 8 Mb Streptomyces coelicolor A3(2) chromosome.</title>
        <authorList>
            <person name="Redenbach M."/>
            <person name="Kieser H.M."/>
            <person name="Denapaite D."/>
            <person name="Eichner A."/>
            <person name="Cullum J."/>
            <person name="Kinashi H."/>
            <person name="Hopwood D.A."/>
        </authorList>
    </citation>
    <scope>NUCLEOTIDE SEQUENCE [LARGE SCALE GENOMIC DNA]</scope>
    <source>
        <strain evidence="4">ATCC BAA-471 / A3(2) / M145</strain>
    </source>
</reference>
<dbReference type="KEGG" id="sco:SCO0124"/>
<dbReference type="SUPFAM" id="SSF51735">
    <property type="entry name" value="NAD(P)-binding Rossmann-fold domains"/>
    <property type="match status" value="1"/>
</dbReference>
<dbReference type="InterPro" id="IPR013120">
    <property type="entry name" value="FAR_NAD-bd"/>
</dbReference>
<dbReference type="Pfam" id="PF07993">
    <property type="entry name" value="NAD_binding_4"/>
    <property type="match status" value="1"/>
</dbReference>
<dbReference type="AlphaFoldDB" id="Q9S202"/>
<evidence type="ECO:0000259" key="2">
    <source>
        <dbReference type="Pfam" id="PF07993"/>
    </source>
</evidence>
<accession>Q9S202</accession>
<dbReference type="EMBL" id="AL939104">
    <property type="protein sequence ID" value="CAB52351.1"/>
    <property type="molecule type" value="Genomic_DNA"/>
</dbReference>
<dbReference type="PaxDb" id="100226-SCO0124"/>
<sequence>MRGAIADDDPRGTVDAVPLVSASGPPHRRCSASARPARRGTAPLTALGATLVHVALTGATGFLGLRLLRRLLDTHAWVTVLAHAGSGDALHRITRSLELMGAPSAFLARLPERLRVVETDLALPRLGLSARAFRELADSLGAIWHSAGSIHLEGDLPELRRTNVEGTRHVLELAAAGRAEPVVRHVSTAFVAGARRTGVAYEDELDDGAGFENAYEQSKYEAELLVHAWSREHGRPALVLRPSILVTDVPSHPELPSHPLQVVERILRDARRATVAAPPTATSSPNGAPDGSSRGAHGLPGPRARPRVRTVGHPHGRLNLLPVEHAADVMVRLSELPSSHGVDTYHVVHDRDVPVPTVVALLERLVPLSIDLVDAKPEDPSALETMIDFYPGITAYLTHRRRFDDTRVRTLLGPAAVCAPVGLDGLWSGLAPRSGALPRPPDSPPAPAPTPCA</sequence>
<dbReference type="PIR" id="T37054">
    <property type="entry name" value="T37054"/>
</dbReference>
<dbReference type="InterPro" id="IPR036291">
    <property type="entry name" value="NAD(P)-bd_dom_sf"/>
</dbReference>
<dbReference type="OrthoDB" id="9810734at2"/>
<dbReference type="HOGENOM" id="CLU_045954_0_0_11"/>
<feature type="region of interest" description="Disordered" evidence="1">
    <location>
        <begin position="434"/>
        <end position="453"/>
    </location>
</feature>
<feature type="domain" description="Thioester reductase (TE)" evidence="2">
    <location>
        <begin position="56"/>
        <end position="330"/>
    </location>
</feature>
<reference evidence="3 4" key="2">
    <citation type="journal article" date="2002" name="Nature">
        <title>Complete genome sequence of the model actinomycete Streptomyces coelicolor A3(2).</title>
        <authorList>
            <person name="Bentley S.D."/>
            <person name="Chater K.F."/>
            <person name="Cerdeno-Tarraga A.M."/>
            <person name="Challis G.L."/>
            <person name="Thomson N.R."/>
            <person name="James K.D."/>
            <person name="Harris D.E."/>
            <person name="Quail M.A."/>
            <person name="Kieser H."/>
            <person name="Harper D."/>
            <person name="Bateman A."/>
            <person name="Brown S."/>
            <person name="Chandra G."/>
            <person name="Chen C.W."/>
            <person name="Collins M."/>
            <person name="Cronin A."/>
            <person name="Fraser A."/>
            <person name="Goble A."/>
            <person name="Hidalgo J."/>
            <person name="Hornsby T."/>
            <person name="Howarth S."/>
            <person name="Huang C.H."/>
            <person name="Kieser T."/>
            <person name="Larke L."/>
            <person name="Murphy L."/>
            <person name="Oliver K."/>
            <person name="O'Neil S."/>
            <person name="Rabbinowitsch E."/>
            <person name="Rajandream M.A."/>
            <person name="Rutherford K."/>
            <person name="Rutter S."/>
            <person name="Seeger K."/>
            <person name="Saunders D."/>
            <person name="Sharp S."/>
            <person name="Squares R."/>
            <person name="Squares S."/>
            <person name="Taylor K."/>
            <person name="Warren T."/>
            <person name="Wietzorrek A."/>
            <person name="Woodward J."/>
            <person name="Barrell B.G."/>
            <person name="Parkhill J."/>
            <person name="Hopwood D.A."/>
        </authorList>
    </citation>
    <scope>NUCLEOTIDE SEQUENCE [LARGE SCALE GENOMIC DNA]</scope>
    <source>
        <strain evidence="4">ATCC BAA-471 / A3(2) / M145</strain>
    </source>
</reference>
<proteinExistence type="predicted"/>
<dbReference type="Gene3D" id="3.40.50.720">
    <property type="entry name" value="NAD(P)-binding Rossmann-like Domain"/>
    <property type="match status" value="1"/>
</dbReference>
<dbReference type="InParanoid" id="Q9S202"/>
<dbReference type="PATRIC" id="fig|100226.15.peg.101"/>
<dbReference type="Proteomes" id="UP000001973">
    <property type="component" value="Chromosome"/>
</dbReference>
<feature type="compositionally biased region" description="Low complexity" evidence="1">
    <location>
        <begin position="273"/>
        <end position="285"/>
    </location>
</feature>
<dbReference type="eggNOG" id="COG3320">
    <property type="taxonomic scope" value="Bacteria"/>
</dbReference>
<evidence type="ECO:0000313" key="3">
    <source>
        <dbReference type="EMBL" id="CAB52351.1"/>
    </source>
</evidence>
<dbReference type="PANTHER" id="PTHR43000">
    <property type="entry name" value="DTDP-D-GLUCOSE 4,6-DEHYDRATASE-RELATED"/>
    <property type="match status" value="1"/>
</dbReference>
<dbReference type="EMBL" id="AL645882">
    <property type="protein sequence ID" value="CAB52351.1"/>
    <property type="molecule type" value="Genomic_DNA"/>
</dbReference>
<organism evidence="3 4">
    <name type="scientific">Streptomyces coelicolor (strain ATCC BAA-471 / A3(2) / M145)</name>
    <dbReference type="NCBI Taxonomy" id="100226"/>
    <lineage>
        <taxon>Bacteria</taxon>
        <taxon>Bacillati</taxon>
        <taxon>Actinomycetota</taxon>
        <taxon>Actinomycetes</taxon>
        <taxon>Kitasatosporales</taxon>
        <taxon>Streptomycetaceae</taxon>
        <taxon>Streptomyces</taxon>
        <taxon>Streptomyces albidoflavus group</taxon>
    </lineage>
</organism>
<evidence type="ECO:0000313" key="4">
    <source>
        <dbReference type="Proteomes" id="UP000001973"/>
    </source>
</evidence>
<feature type="region of interest" description="Disordered" evidence="1">
    <location>
        <begin position="273"/>
        <end position="311"/>
    </location>
</feature>
<dbReference type="STRING" id="100226.gene:17757708"/>
<protein>
    <recommendedName>
        <fullName evidence="2">Thioester reductase (TE) domain-containing protein</fullName>
    </recommendedName>
</protein>
<dbReference type="PhylomeDB" id="Q9S202"/>
<keyword evidence="4" id="KW-1185">Reference proteome</keyword>
<name>Q9S202_STRCO</name>
<gene>
    <name evidence="3" type="ordered locus">SCO0124</name>
    <name evidence="3" type="ORF">SCJ21.05</name>
</gene>
<feature type="compositionally biased region" description="Pro residues" evidence="1">
    <location>
        <begin position="438"/>
        <end position="453"/>
    </location>
</feature>
<evidence type="ECO:0000256" key="1">
    <source>
        <dbReference type="SAM" id="MobiDB-lite"/>
    </source>
</evidence>